<gene>
    <name evidence="5" type="ORF">GCM10022257_13460</name>
</gene>
<dbReference type="InterPro" id="IPR043744">
    <property type="entry name" value="DUF5689"/>
</dbReference>
<reference evidence="6" key="1">
    <citation type="journal article" date="2019" name="Int. J. Syst. Evol. Microbiol.">
        <title>The Global Catalogue of Microorganisms (GCM) 10K type strain sequencing project: providing services to taxonomists for standard genome sequencing and annotation.</title>
        <authorList>
            <consortium name="The Broad Institute Genomics Platform"/>
            <consortium name="The Broad Institute Genome Sequencing Center for Infectious Disease"/>
            <person name="Wu L."/>
            <person name="Ma J."/>
        </authorList>
    </citation>
    <scope>NUCLEOTIDE SEQUENCE [LARGE SCALE GENOMIC DNA]</scope>
    <source>
        <strain evidence="6">JCM 17452</strain>
    </source>
</reference>
<feature type="signal peptide" evidence="2">
    <location>
        <begin position="1"/>
        <end position="19"/>
    </location>
</feature>
<dbReference type="Proteomes" id="UP001500027">
    <property type="component" value="Unassembled WGS sequence"/>
</dbReference>
<evidence type="ECO:0000259" key="4">
    <source>
        <dbReference type="Pfam" id="PF18962"/>
    </source>
</evidence>
<dbReference type="InterPro" id="IPR026444">
    <property type="entry name" value="Secre_tail"/>
</dbReference>
<dbReference type="PANTHER" id="PTHR42834:SF1">
    <property type="entry name" value="ENDONUCLEASE_EXONUCLEASE_PHOSPHATASE FAMILY PROTEIN (AFU_ORTHOLOGUE AFUA_3G09210)"/>
    <property type="match status" value="1"/>
</dbReference>
<evidence type="ECO:0000313" key="5">
    <source>
        <dbReference type="EMBL" id="GAA4269245.1"/>
    </source>
</evidence>
<keyword evidence="6" id="KW-1185">Reference proteome</keyword>
<accession>A0ABP8EAX8</accession>
<feature type="domain" description="Secretion system C-terminal sorting" evidence="4">
    <location>
        <begin position="477"/>
        <end position="544"/>
    </location>
</feature>
<keyword evidence="1 2" id="KW-0732">Signal</keyword>
<evidence type="ECO:0008006" key="7">
    <source>
        <dbReference type="Google" id="ProtNLM"/>
    </source>
</evidence>
<organism evidence="5 6">
    <name type="scientific">Hyunsoonleella aestuarii</name>
    <dbReference type="NCBI Taxonomy" id="912802"/>
    <lineage>
        <taxon>Bacteria</taxon>
        <taxon>Pseudomonadati</taxon>
        <taxon>Bacteroidota</taxon>
        <taxon>Flavobacteriia</taxon>
        <taxon>Flavobacteriales</taxon>
        <taxon>Flavobacteriaceae</taxon>
    </lineage>
</organism>
<evidence type="ECO:0000256" key="1">
    <source>
        <dbReference type="ARBA" id="ARBA00022729"/>
    </source>
</evidence>
<comment type="caution">
    <text evidence="5">The sequence shown here is derived from an EMBL/GenBank/DDBJ whole genome shotgun (WGS) entry which is preliminary data.</text>
</comment>
<evidence type="ECO:0000256" key="2">
    <source>
        <dbReference type="SAM" id="SignalP"/>
    </source>
</evidence>
<feature type="domain" description="DUF5689" evidence="3">
    <location>
        <begin position="304"/>
        <end position="459"/>
    </location>
</feature>
<dbReference type="EMBL" id="BAABAV010000001">
    <property type="protein sequence ID" value="GAA4269245.1"/>
    <property type="molecule type" value="Genomic_DNA"/>
</dbReference>
<dbReference type="RefSeq" id="WP_139000852.1">
    <property type="nucleotide sequence ID" value="NZ_BAABAV010000001.1"/>
</dbReference>
<name>A0ABP8EAX8_9FLAO</name>
<feature type="chain" id="PRO_5045630415" description="T9SS type A sorting domain-containing protein" evidence="2">
    <location>
        <begin position="20"/>
        <end position="545"/>
    </location>
</feature>
<evidence type="ECO:0000313" key="6">
    <source>
        <dbReference type="Proteomes" id="UP001500027"/>
    </source>
</evidence>
<dbReference type="PANTHER" id="PTHR42834">
    <property type="entry name" value="ENDONUCLEASE/EXONUCLEASE/PHOSPHATASE FAMILY PROTEIN (AFU_ORTHOLOGUE AFUA_3G09210)"/>
    <property type="match status" value="1"/>
</dbReference>
<protein>
    <recommendedName>
        <fullName evidence="7">T9SS type A sorting domain-containing protein</fullName>
    </recommendedName>
</protein>
<dbReference type="Pfam" id="PF18942">
    <property type="entry name" value="DUF5689"/>
    <property type="match status" value="1"/>
</dbReference>
<dbReference type="Pfam" id="PF18962">
    <property type="entry name" value="Por_Secre_tail"/>
    <property type="match status" value="1"/>
</dbReference>
<dbReference type="NCBIfam" id="TIGR04183">
    <property type="entry name" value="Por_Secre_tail"/>
    <property type="match status" value="1"/>
</dbReference>
<sequence length="545" mass="57221">MKKLYFLLFTFLFFTFSYTQTSVFINEIHYDDASGDSGEGIEIAGPAGTNLGTYTLTPYNGNGGAAYSVTALSGIIPNEGSSGYGTLWFPISGLQNGAPDGIALDNNGVLIQFLSYEGSFTAVGGSADGQTSTDIGVAESGSIEGESLQLTGSGTTYENFAWSNSMTSTYGTINTGQTFGAASPSINITSPTDNAVFAPGTTNVNIEWSTQNLNGGETVDVTVNGVTVNNQTSPTSVPTLDGFTYNVTVELVDGGVIASDMISFDVAAYTQVGNINALRALASGTYAELTSEALVSYTRSSRNQKYIQDATGGILIDDAPGTITTTFNEGDGMTGLKGVLTNFNQLIQINPVEDISASSSGNTITPDVVSLSVIAANLNDYESKLVRVNNVTFADGNGINTFSSGTNYVINDGTASTFRTNFSEANYINELIPDSVIDFLAIVGSFNGAAQVTARSLSDLTTLSTLGNSIQGFSLSPNPTSLGYINILSRSNSKMDVKVYDILGKQVINESLENNRLDVSKLTSGVYILKASQDDAISTKKLVIQ</sequence>
<evidence type="ECO:0000259" key="3">
    <source>
        <dbReference type="Pfam" id="PF18942"/>
    </source>
</evidence>
<proteinExistence type="predicted"/>